<name>G4CW10_9ACTN</name>
<reference evidence="1 2" key="1">
    <citation type="submission" date="2011-06" db="EMBL/GenBank/DDBJ databases">
        <authorList>
            <person name="Muzny D."/>
            <person name="Qin X."/>
            <person name="Deng J."/>
            <person name="Jiang H."/>
            <person name="Liu Y."/>
            <person name="Qu J."/>
            <person name="Song X.-Z."/>
            <person name="Zhang L."/>
            <person name="Thornton R."/>
            <person name="Coyle M."/>
            <person name="Francisco L."/>
            <person name="Jackson L."/>
            <person name="Javaid M."/>
            <person name="Korchina V."/>
            <person name="Kovar C."/>
            <person name="Mata R."/>
            <person name="Mathew T."/>
            <person name="Ngo R."/>
            <person name="Nguyen L."/>
            <person name="Nguyen N."/>
            <person name="Okwuonu G."/>
            <person name="Ongeri F."/>
            <person name="Pham C."/>
            <person name="Simmons D."/>
            <person name="Wilczek-Boney K."/>
            <person name="Hale W."/>
            <person name="Jakkamsetti A."/>
            <person name="Pham P."/>
            <person name="Ruth R."/>
            <person name="San Lucas F."/>
            <person name="Warren J."/>
            <person name="Zhang J."/>
            <person name="Zhao Z."/>
            <person name="Zhou C."/>
            <person name="Zhu D."/>
            <person name="Lee S."/>
            <person name="Bess C."/>
            <person name="Blankenburg K."/>
            <person name="Forbes L."/>
            <person name="Fu Q."/>
            <person name="Gubbala S."/>
            <person name="Hirani K."/>
            <person name="Jayaseelan J.C."/>
            <person name="Lara F."/>
            <person name="Munidasa M."/>
            <person name="Palculict T."/>
            <person name="Patil S."/>
            <person name="Pu L.-L."/>
            <person name="Saada N."/>
            <person name="Tang L."/>
            <person name="Weissenberger G."/>
            <person name="Zhu Y."/>
            <person name="Hemphill L."/>
            <person name="Shang Y."/>
            <person name="Youmans B."/>
            <person name="Ayvaz T."/>
            <person name="Ross M."/>
            <person name="Santibanez J."/>
            <person name="Aqrawi P."/>
            <person name="Gross S."/>
            <person name="Joshi V."/>
            <person name="Fowler G."/>
            <person name="Nazareth L."/>
            <person name="Reid J."/>
            <person name="Worley K."/>
            <person name="Petrosino J."/>
            <person name="Highlander S."/>
            <person name="Gibbs R."/>
        </authorList>
    </citation>
    <scope>NUCLEOTIDE SEQUENCE [LARGE SCALE GENOMIC DNA]</scope>
    <source>
        <strain evidence="1 2">ATCC 25577</strain>
    </source>
</reference>
<sequence>MALPSEVGGRSDGYSISMVPFEVAMSQRRGPERIRLRGIRGYW</sequence>
<comment type="caution">
    <text evidence="1">The sequence shown here is derived from an EMBL/GenBank/DDBJ whole genome shotgun (WGS) entry which is preliminary data.</text>
</comment>
<gene>
    <name evidence="1" type="ORF">HMPREF9153_0717</name>
</gene>
<dbReference type="HOGENOM" id="CLU_3238076_0_0_11"/>
<keyword evidence="2" id="KW-1185">Reference proteome</keyword>
<keyword evidence="1" id="KW-0808">Transferase</keyword>
<keyword evidence="1" id="KW-0418">Kinase</keyword>
<evidence type="ECO:0000313" key="2">
    <source>
        <dbReference type="Proteomes" id="UP000005332"/>
    </source>
</evidence>
<proteinExistence type="predicted"/>
<dbReference type="AlphaFoldDB" id="G4CW10"/>
<accession>G4CW10</accession>
<evidence type="ECO:0000313" key="1">
    <source>
        <dbReference type="EMBL" id="EGY78548.1"/>
    </source>
</evidence>
<protein>
    <submittedName>
        <fullName evidence="1">Cobyric acid synthase/cobinamide kinase</fullName>
    </submittedName>
</protein>
<dbReference type="GO" id="GO:0016301">
    <property type="term" value="F:kinase activity"/>
    <property type="evidence" value="ECO:0007669"/>
    <property type="project" value="UniProtKB-KW"/>
</dbReference>
<dbReference type="EMBL" id="AGBA01000007">
    <property type="protein sequence ID" value="EGY78548.1"/>
    <property type="molecule type" value="Genomic_DNA"/>
</dbReference>
<organism evidence="1 2">
    <name type="scientific">Cutibacterium avidum ATCC 25577</name>
    <dbReference type="NCBI Taxonomy" id="997355"/>
    <lineage>
        <taxon>Bacteria</taxon>
        <taxon>Bacillati</taxon>
        <taxon>Actinomycetota</taxon>
        <taxon>Actinomycetes</taxon>
        <taxon>Propionibacteriales</taxon>
        <taxon>Propionibacteriaceae</taxon>
        <taxon>Cutibacterium</taxon>
    </lineage>
</organism>
<dbReference type="Proteomes" id="UP000005332">
    <property type="component" value="Unassembled WGS sequence"/>
</dbReference>